<dbReference type="AlphaFoldDB" id="A0A838AC07"/>
<keyword evidence="2" id="KW-1185">Reference proteome</keyword>
<gene>
    <name evidence="1" type="ORF">H0B56_14520</name>
</gene>
<comment type="caution">
    <text evidence="1">The sequence shown here is derived from an EMBL/GenBank/DDBJ whole genome shotgun (WGS) entry which is preliminary data.</text>
</comment>
<evidence type="ECO:0008006" key="3">
    <source>
        <dbReference type="Google" id="ProtNLM"/>
    </source>
</evidence>
<sequence length="59" mass="6339">MASYVGLVPVPHDPGRVTGNLRRPKRYNLSLNRVCYTACPASKPAEPRAPCTATNAAND</sequence>
<name>A0A838AC07_9PSEU</name>
<protein>
    <recommendedName>
        <fullName evidence="3">Transposase</fullName>
    </recommendedName>
</protein>
<evidence type="ECO:0000313" key="1">
    <source>
        <dbReference type="EMBL" id="MBA0126761.1"/>
    </source>
</evidence>
<organism evidence="1 2">
    <name type="scientific">Haloechinothrix aidingensis</name>
    <dbReference type="NCBI Taxonomy" id="2752311"/>
    <lineage>
        <taxon>Bacteria</taxon>
        <taxon>Bacillati</taxon>
        <taxon>Actinomycetota</taxon>
        <taxon>Actinomycetes</taxon>
        <taxon>Pseudonocardiales</taxon>
        <taxon>Pseudonocardiaceae</taxon>
        <taxon>Haloechinothrix</taxon>
    </lineage>
</organism>
<accession>A0A838AC07</accession>
<reference evidence="1 2" key="1">
    <citation type="submission" date="2020-07" db="EMBL/GenBank/DDBJ databases">
        <title>Genome of Haloechinothrix sp.</title>
        <authorList>
            <person name="Tang S.-K."/>
            <person name="Yang L."/>
            <person name="Zhu W.-Y."/>
        </authorList>
    </citation>
    <scope>NUCLEOTIDE SEQUENCE [LARGE SCALE GENOMIC DNA]</scope>
    <source>
        <strain evidence="1 2">YIM 98757</strain>
    </source>
</reference>
<dbReference type="EMBL" id="JACCKD010000005">
    <property type="protein sequence ID" value="MBA0126761.1"/>
    <property type="molecule type" value="Genomic_DNA"/>
</dbReference>
<proteinExistence type="predicted"/>
<dbReference type="Proteomes" id="UP000582974">
    <property type="component" value="Unassembled WGS sequence"/>
</dbReference>
<evidence type="ECO:0000313" key="2">
    <source>
        <dbReference type="Proteomes" id="UP000582974"/>
    </source>
</evidence>